<dbReference type="NCBIfam" id="TIGR02532">
    <property type="entry name" value="IV_pilin_GFxxxE"/>
    <property type="match status" value="1"/>
</dbReference>
<dbReference type="Pfam" id="PF07596">
    <property type="entry name" value="SBP_bac_10"/>
    <property type="match status" value="1"/>
</dbReference>
<dbReference type="InterPro" id="IPR045584">
    <property type="entry name" value="Pilin-like"/>
</dbReference>
<gene>
    <name evidence="2" type="primary">xcpT_17</name>
    <name evidence="2" type="ORF">Pla123a_43600</name>
</gene>
<comment type="caution">
    <text evidence="2">The sequence shown here is derived from an EMBL/GenBank/DDBJ whole genome shotgun (WGS) entry which is preliminary data.</text>
</comment>
<dbReference type="SUPFAM" id="SSF54523">
    <property type="entry name" value="Pili subunits"/>
    <property type="match status" value="1"/>
</dbReference>
<dbReference type="InterPro" id="IPR012902">
    <property type="entry name" value="N_methyl_site"/>
</dbReference>
<evidence type="ECO:0000259" key="1">
    <source>
        <dbReference type="Pfam" id="PF07596"/>
    </source>
</evidence>
<proteinExistence type="predicted"/>
<evidence type="ECO:0000313" key="2">
    <source>
        <dbReference type="EMBL" id="TWT66931.1"/>
    </source>
</evidence>
<dbReference type="EMBL" id="SJPO01000013">
    <property type="protein sequence ID" value="TWT66931.1"/>
    <property type="molecule type" value="Genomic_DNA"/>
</dbReference>
<organism evidence="2 3">
    <name type="scientific">Posidoniimonas polymericola</name>
    <dbReference type="NCBI Taxonomy" id="2528002"/>
    <lineage>
        <taxon>Bacteria</taxon>
        <taxon>Pseudomonadati</taxon>
        <taxon>Planctomycetota</taxon>
        <taxon>Planctomycetia</taxon>
        <taxon>Pirellulales</taxon>
        <taxon>Lacipirellulaceae</taxon>
        <taxon>Posidoniimonas</taxon>
    </lineage>
</organism>
<protein>
    <submittedName>
        <fullName evidence="2">Type II secretion system protein G</fullName>
    </submittedName>
</protein>
<reference evidence="2 3" key="1">
    <citation type="submission" date="2019-02" db="EMBL/GenBank/DDBJ databases">
        <title>Deep-cultivation of Planctomycetes and their phenomic and genomic characterization uncovers novel biology.</title>
        <authorList>
            <person name="Wiegand S."/>
            <person name="Jogler M."/>
            <person name="Boedeker C."/>
            <person name="Pinto D."/>
            <person name="Vollmers J."/>
            <person name="Rivas-Marin E."/>
            <person name="Kohn T."/>
            <person name="Peeters S.H."/>
            <person name="Heuer A."/>
            <person name="Rast P."/>
            <person name="Oberbeckmann S."/>
            <person name="Bunk B."/>
            <person name="Jeske O."/>
            <person name="Meyerdierks A."/>
            <person name="Storesund J.E."/>
            <person name="Kallscheuer N."/>
            <person name="Luecker S."/>
            <person name="Lage O.M."/>
            <person name="Pohl T."/>
            <person name="Merkel B.J."/>
            <person name="Hornburger P."/>
            <person name="Mueller R.-W."/>
            <person name="Bruemmer F."/>
            <person name="Labrenz M."/>
            <person name="Spormann A.M."/>
            <person name="Op Den Camp H."/>
            <person name="Overmann J."/>
            <person name="Amann R."/>
            <person name="Jetten M.S.M."/>
            <person name="Mascher T."/>
            <person name="Medema M.H."/>
            <person name="Devos D.P."/>
            <person name="Kaster A.-K."/>
            <person name="Ovreas L."/>
            <person name="Rohde M."/>
            <person name="Galperin M.Y."/>
            <person name="Jogler C."/>
        </authorList>
    </citation>
    <scope>NUCLEOTIDE SEQUENCE [LARGE SCALE GENOMIC DNA]</scope>
    <source>
        <strain evidence="2 3">Pla123a</strain>
    </source>
</reference>
<dbReference type="Gene3D" id="3.30.700.10">
    <property type="entry name" value="Glycoprotein, Type 4 Pilin"/>
    <property type="match status" value="1"/>
</dbReference>
<dbReference type="InterPro" id="IPR011453">
    <property type="entry name" value="DUF1559"/>
</dbReference>
<dbReference type="Pfam" id="PF07963">
    <property type="entry name" value="N_methyl"/>
    <property type="match status" value="1"/>
</dbReference>
<sequence length="335" mass="35605">MKLRNRRHNAFTLVELLVVIAIIGVLVALLLPAVQSAREAARRTQCTNGLKQIGLAVQLHADTNSSLLPTGRAAPKRGVGNSDGDAGGEYSYSWAFTLLPYMEQQAQFDSFKPGVKVPDPLNAAAMRTPVAAFYCPSRRAPSADRDFDSAGNPPVPQAYRSLAAGGDYAGNVGAASRMESGVRVGDVTYGQYSYWTGQKSGPILSDSKLKLRTVVDGLSKTFAVGEKHIPSELISPFDNVPGSIDFNKGDTAFFAGNHPWAILRNAYSGFPASADDEEISKFGSDHAGQICLFVYLDGHVEPLTYNTPLSVLHALATIAGEEAVSEDGAIGGVTL</sequence>
<name>A0A5C5XWP8_9BACT</name>
<accession>A0A5C5XWP8</accession>
<evidence type="ECO:0000313" key="3">
    <source>
        <dbReference type="Proteomes" id="UP000318478"/>
    </source>
</evidence>
<dbReference type="AlphaFoldDB" id="A0A5C5XWP8"/>
<keyword evidence="3" id="KW-1185">Reference proteome</keyword>
<feature type="domain" description="DUF1559" evidence="1">
    <location>
        <begin position="35"/>
        <end position="308"/>
    </location>
</feature>
<dbReference type="PANTHER" id="PTHR30093:SF2">
    <property type="entry name" value="TYPE II SECRETION SYSTEM PROTEIN H"/>
    <property type="match status" value="1"/>
</dbReference>
<dbReference type="PANTHER" id="PTHR30093">
    <property type="entry name" value="GENERAL SECRETION PATHWAY PROTEIN G"/>
    <property type="match status" value="1"/>
</dbReference>
<dbReference type="Proteomes" id="UP000318478">
    <property type="component" value="Unassembled WGS sequence"/>
</dbReference>